<gene>
    <name evidence="2" type="ORF">C0Q70_16556</name>
</gene>
<evidence type="ECO:0000313" key="3">
    <source>
        <dbReference type="Proteomes" id="UP000245119"/>
    </source>
</evidence>
<dbReference type="Proteomes" id="UP000245119">
    <property type="component" value="Linkage Group LG10"/>
</dbReference>
<evidence type="ECO:0000256" key="1">
    <source>
        <dbReference type="SAM" id="MobiDB-lite"/>
    </source>
</evidence>
<evidence type="ECO:0000313" key="2">
    <source>
        <dbReference type="EMBL" id="PVD23290.1"/>
    </source>
</evidence>
<dbReference type="AlphaFoldDB" id="A0A2T7NQ39"/>
<comment type="caution">
    <text evidence="2">The sequence shown here is derived from an EMBL/GenBank/DDBJ whole genome shotgun (WGS) entry which is preliminary data.</text>
</comment>
<reference evidence="2 3" key="1">
    <citation type="submission" date="2018-04" db="EMBL/GenBank/DDBJ databases">
        <title>The genome of golden apple snail Pomacea canaliculata provides insight into stress tolerance and invasive adaptation.</title>
        <authorList>
            <person name="Liu C."/>
            <person name="Liu B."/>
            <person name="Ren Y."/>
            <person name="Zhang Y."/>
            <person name="Wang H."/>
            <person name="Li S."/>
            <person name="Jiang F."/>
            <person name="Yin L."/>
            <person name="Zhang G."/>
            <person name="Qian W."/>
            <person name="Fan W."/>
        </authorList>
    </citation>
    <scope>NUCLEOTIDE SEQUENCE [LARGE SCALE GENOMIC DNA]</scope>
    <source>
        <strain evidence="2">SZHN2017</strain>
        <tissue evidence="2">Muscle</tissue>
    </source>
</reference>
<proteinExistence type="predicted"/>
<organism evidence="2 3">
    <name type="scientific">Pomacea canaliculata</name>
    <name type="common">Golden apple snail</name>
    <dbReference type="NCBI Taxonomy" id="400727"/>
    <lineage>
        <taxon>Eukaryota</taxon>
        <taxon>Metazoa</taxon>
        <taxon>Spiralia</taxon>
        <taxon>Lophotrochozoa</taxon>
        <taxon>Mollusca</taxon>
        <taxon>Gastropoda</taxon>
        <taxon>Caenogastropoda</taxon>
        <taxon>Architaenioglossa</taxon>
        <taxon>Ampullarioidea</taxon>
        <taxon>Ampullariidae</taxon>
        <taxon>Pomacea</taxon>
    </lineage>
</organism>
<accession>A0A2T7NQ39</accession>
<dbReference type="OrthoDB" id="10036964at2759"/>
<keyword evidence="3" id="KW-1185">Reference proteome</keyword>
<sequence length="273" mass="30659">MYDHIANFVASFSSFVKIFAGNFRREFRVACYICCRRGSERGMTMYEASFTLSLNMEVKDDGQSVFRMMATHSESFLIARFLSPTALRLRNISRLQQAARALQQNETSGLTRTESTMLATPVLNGRRAVGEGGEAPRGERNRHLFITLPTPQFVITRETSRQTAAATVDPRLIRFPLLSCPPPRQLPVCMTSVVDEQEYMKVKGPVNSSKEFHWLITKAGLQHLQEPAAAPPKSVSPDSTRRTRLSTAPNVNVQMEVLQVVMDSRMKAIMAML</sequence>
<feature type="region of interest" description="Disordered" evidence="1">
    <location>
        <begin position="225"/>
        <end position="248"/>
    </location>
</feature>
<name>A0A2T7NQ39_POMCA</name>
<protein>
    <submittedName>
        <fullName evidence="2">Uncharacterized protein</fullName>
    </submittedName>
</protein>
<dbReference type="EMBL" id="PZQS01000010">
    <property type="protein sequence ID" value="PVD23290.1"/>
    <property type="molecule type" value="Genomic_DNA"/>
</dbReference>